<evidence type="ECO:0000313" key="2">
    <source>
        <dbReference type="EMBL" id="MBW7457400.1"/>
    </source>
</evidence>
<feature type="transmembrane region" description="Helical" evidence="1">
    <location>
        <begin position="173"/>
        <end position="193"/>
    </location>
</feature>
<gene>
    <name evidence="2" type="ORF">K0U00_25490</name>
</gene>
<name>A0ABS7C9J5_9BACL</name>
<keyword evidence="1" id="KW-1133">Transmembrane helix</keyword>
<protein>
    <submittedName>
        <fullName evidence="2">Uncharacterized protein</fullName>
    </submittedName>
</protein>
<sequence length="259" mass="29887">MPSKNNGVKSSQRYVSAYISSYNVNFMHIRNPWVVAWWSAAYPGLGHMMLSKNITAFILILWESVVNYAAGINMAIFYSMTGQFELAVQALDTEWFLFYITAYLFSIWDVYKKTVQYNHDYVLSSAEGFNVISDNISFLERNNLAKRKPLMSLLWSILAPGLGHIYLNCLPSACIFIGWFMGVVYLSGILPAIHDSMEFHFAAAKADLNIQWFLNLPSLYTFVAYDAYVITVEYNRLFKKEQAAFFKQDYQDQLYDMPI</sequence>
<dbReference type="EMBL" id="JAHZIK010000841">
    <property type="protein sequence ID" value="MBW7457400.1"/>
    <property type="molecule type" value="Genomic_DNA"/>
</dbReference>
<keyword evidence="3" id="KW-1185">Reference proteome</keyword>
<keyword evidence="1" id="KW-0812">Transmembrane</keyword>
<dbReference type="RefSeq" id="WP_210039141.1">
    <property type="nucleotide sequence ID" value="NZ_JBHLVU010000043.1"/>
</dbReference>
<accession>A0ABS7C9J5</accession>
<keyword evidence="1" id="KW-0472">Membrane</keyword>
<evidence type="ECO:0000313" key="3">
    <source>
        <dbReference type="Proteomes" id="UP001519887"/>
    </source>
</evidence>
<evidence type="ECO:0000256" key="1">
    <source>
        <dbReference type="SAM" id="Phobius"/>
    </source>
</evidence>
<feature type="transmembrane region" description="Helical" evidence="1">
    <location>
        <begin position="95"/>
        <end position="111"/>
    </location>
</feature>
<proteinExistence type="predicted"/>
<reference evidence="2 3" key="1">
    <citation type="submission" date="2021-07" db="EMBL/GenBank/DDBJ databases">
        <title>Paenibacillus radiodurans sp. nov., isolated from the southeastern edge of Tengger Desert.</title>
        <authorList>
            <person name="Zhang G."/>
        </authorList>
    </citation>
    <scope>NUCLEOTIDE SEQUENCE [LARGE SCALE GENOMIC DNA]</scope>
    <source>
        <strain evidence="2 3">CCM 7311</strain>
    </source>
</reference>
<feature type="transmembrane region" description="Helical" evidence="1">
    <location>
        <begin position="56"/>
        <end position="80"/>
    </location>
</feature>
<dbReference type="Proteomes" id="UP001519887">
    <property type="component" value="Unassembled WGS sequence"/>
</dbReference>
<comment type="caution">
    <text evidence="2">The sequence shown here is derived from an EMBL/GenBank/DDBJ whole genome shotgun (WGS) entry which is preliminary data.</text>
</comment>
<organism evidence="2 3">
    <name type="scientific">Paenibacillus sepulcri</name>
    <dbReference type="NCBI Taxonomy" id="359917"/>
    <lineage>
        <taxon>Bacteria</taxon>
        <taxon>Bacillati</taxon>
        <taxon>Bacillota</taxon>
        <taxon>Bacilli</taxon>
        <taxon>Bacillales</taxon>
        <taxon>Paenibacillaceae</taxon>
        <taxon>Paenibacillus</taxon>
    </lineage>
</organism>